<dbReference type="EMBL" id="BOPO01000006">
    <property type="protein sequence ID" value="GIL25395.1"/>
    <property type="molecule type" value="Genomic_DNA"/>
</dbReference>
<dbReference type="AlphaFoldDB" id="A0A8J4A738"/>
<keyword evidence="2" id="KW-1185">Reference proteome</keyword>
<sequence>MAPLLAAARRITTYDRATRAGVWRWQTSEPIHRMQGRLLGLLRFGAIEQATRWGRERSGWV</sequence>
<evidence type="ECO:0000313" key="1">
    <source>
        <dbReference type="EMBL" id="GIL25395.1"/>
    </source>
</evidence>
<dbReference type="Gene3D" id="3.40.50.720">
    <property type="entry name" value="NAD(P)-binding Rossmann-like Domain"/>
    <property type="match status" value="1"/>
</dbReference>
<protein>
    <submittedName>
        <fullName evidence="1">Uncharacterized protein</fullName>
    </submittedName>
</protein>
<dbReference type="GO" id="GO:0051287">
    <property type="term" value="F:NAD binding"/>
    <property type="evidence" value="ECO:0007669"/>
    <property type="project" value="InterPro"/>
</dbReference>
<evidence type="ECO:0000313" key="2">
    <source>
        <dbReference type="Proteomes" id="UP000614996"/>
    </source>
</evidence>
<comment type="caution">
    <text evidence="1">The sequence shown here is derived from an EMBL/GenBank/DDBJ whole genome shotgun (WGS) entry which is preliminary data.</text>
</comment>
<accession>A0A8J4A738</accession>
<dbReference type="Proteomes" id="UP000614996">
    <property type="component" value="Unassembled WGS sequence"/>
</dbReference>
<organism evidence="1 2">
    <name type="scientific">Actinocatenispora comari</name>
    <dbReference type="NCBI Taxonomy" id="2807577"/>
    <lineage>
        <taxon>Bacteria</taxon>
        <taxon>Bacillati</taxon>
        <taxon>Actinomycetota</taxon>
        <taxon>Actinomycetes</taxon>
        <taxon>Micromonosporales</taxon>
        <taxon>Micromonosporaceae</taxon>
        <taxon>Actinocatenispora</taxon>
    </lineage>
</organism>
<dbReference type="RefSeq" id="WP_207123017.1">
    <property type="nucleotide sequence ID" value="NZ_BOPO01000006.1"/>
</dbReference>
<name>A0A8J4A738_9ACTN</name>
<proteinExistence type="predicted"/>
<reference evidence="2" key="1">
    <citation type="journal article" date="2021" name="Int. J. Syst. Evol. Microbiol.">
        <title>Actinocatenispora comari sp. nov., an endophytic actinomycete isolated from aerial parts of Comarum salesowianum.</title>
        <authorList>
            <person name="Oyunbileg N."/>
            <person name="Iizaka Y."/>
            <person name="Hamada M."/>
            <person name="Davaapurev B.O."/>
            <person name="Fukumoto A."/>
            <person name="Tsetseg B."/>
            <person name="Kato F."/>
            <person name="Tamura T."/>
            <person name="Batkhuu J."/>
            <person name="Anzai Y."/>
        </authorList>
    </citation>
    <scope>NUCLEOTIDE SEQUENCE [LARGE SCALE GENOMIC DNA]</scope>
    <source>
        <strain evidence="2">NUM-2625</strain>
    </source>
</reference>
<gene>
    <name evidence="1" type="ORF">NUM_06500</name>
</gene>